<keyword evidence="3" id="KW-0186">Copper</keyword>
<dbReference type="InterPro" id="IPR002355">
    <property type="entry name" value="Cu_oxidase_Cu_BS"/>
</dbReference>
<dbReference type="CDD" id="cd13861">
    <property type="entry name" value="CuRO_1_CumA_like"/>
    <property type="match status" value="1"/>
</dbReference>
<feature type="domain" description="Plastocyanin-like" evidence="7">
    <location>
        <begin position="288"/>
        <end position="387"/>
    </location>
</feature>
<dbReference type="PROSITE" id="PS00080">
    <property type="entry name" value="MULTICOPPER_OXIDASE2"/>
    <property type="match status" value="1"/>
</dbReference>
<keyword evidence="1" id="KW-0479">Metal-binding</keyword>
<feature type="domain" description="Plastocyanin-like" evidence="6">
    <location>
        <begin position="648"/>
        <end position="748"/>
    </location>
</feature>
<protein>
    <submittedName>
        <fullName evidence="8">Multicopper oxidase family protein</fullName>
    </submittedName>
</protein>
<evidence type="ECO:0000313" key="8">
    <source>
        <dbReference type="EMBL" id="MEK9499841.1"/>
    </source>
</evidence>
<evidence type="ECO:0000256" key="3">
    <source>
        <dbReference type="ARBA" id="ARBA00023008"/>
    </source>
</evidence>
<dbReference type="EMBL" id="JBBHLI010000001">
    <property type="protein sequence ID" value="MEK9499841.1"/>
    <property type="molecule type" value="Genomic_DNA"/>
</dbReference>
<evidence type="ECO:0000256" key="4">
    <source>
        <dbReference type="SAM" id="MobiDB-lite"/>
    </source>
</evidence>
<name>A0ABU9E543_9BACT</name>
<feature type="region of interest" description="Disordered" evidence="4">
    <location>
        <begin position="26"/>
        <end position="46"/>
    </location>
</feature>
<keyword evidence="2" id="KW-0560">Oxidoreductase</keyword>
<dbReference type="PROSITE" id="PS00079">
    <property type="entry name" value="MULTICOPPER_OXIDASE1"/>
    <property type="match status" value="1"/>
</dbReference>
<feature type="chain" id="PRO_5045373770" evidence="5">
    <location>
        <begin position="23"/>
        <end position="749"/>
    </location>
</feature>
<dbReference type="SUPFAM" id="SSF49503">
    <property type="entry name" value="Cupredoxins"/>
    <property type="match status" value="3"/>
</dbReference>
<evidence type="ECO:0000256" key="1">
    <source>
        <dbReference type="ARBA" id="ARBA00022723"/>
    </source>
</evidence>
<comment type="caution">
    <text evidence="8">The sequence shown here is derived from an EMBL/GenBank/DDBJ whole genome shotgun (WGS) entry which is preliminary data.</text>
</comment>
<dbReference type="InterPro" id="IPR011707">
    <property type="entry name" value="Cu-oxidase-like_N"/>
</dbReference>
<evidence type="ECO:0000256" key="5">
    <source>
        <dbReference type="SAM" id="SignalP"/>
    </source>
</evidence>
<evidence type="ECO:0000256" key="2">
    <source>
        <dbReference type="ARBA" id="ARBA00023002"/>
    </source>
</evidence>
<dbReference type="Pfam" id="PF07731">
    <property type="entry name" value="Cu-oxidase_2"/>
    <property type="match status" value="1"/>
</dbReference>
<gene>
    <name evidence="8" type="ORF">WI372_02450</name>
</gene>
<dbReference type="InterPro" id="IPR008972">
    <property type="entry name" value="Cupredoxin"/>
</dbReference>
<dbReference type="RefSeq" id="WP_405278063.1">
    <property type="nucleotide sequence ID" value="NZ_JBBHLI010000001.1"/>
</dbReference>
<accession>A0ABU9E543</accession>
<dbReference type="InterPro" id="IPR033138">
    <property type="entry name" value="Cu_oxidase_CS"/>
</dbReference>
<evidence type="ECO:0000313" key="9">
    <source>
        <dbReference type="Proteomes" id="UP001484239"/>
    </source>
</evidence>
<keyword evidence="5" id="KW-0732">Signal</keyword>
<proteinExistence type="predicted"/>
<sequence>MRALLVLAALALGGAAATPVTAQSNAAACPTPLPTPPAPGTVSDGPPPPAWDLRCIELLPTARGGDASGMVTLTRPPSPFAVTVTPDGRHRWNLEARISGLGEPADLGDFTAWVAWATPLTLDPVVRLGEVENGTIGLGAVDFSKYLIWITAEADPATTERAGPLVLRGRSPSSRMEAHDLLANSPSATQGAPMAGDGAMGGDAMAGHDHGAAIGADGWLMPPANPDIPMLPGIMALRPEVSPLLLEVPGAEALPEVRERTVVDLPDGGTLDLEAGLVRKEVAGRQLVMLAFNEQHPGPLIRVDRESTIFVNFTNHTPFPTAVHWHGLRLDNRFDGVPGVTQDPVAPGESFRYTIHFPDAGIYWYHPHHREDIQQELGLYGNLLVDPIDRSDWSPVSREEVLMIDDLLLADDDVVPFGDEASNYALMGRFGTVDLVNGETDWTTEARTGEVVRFHITNASNTRTWNLSFRPPDGGPETVLPLKVVATDVGRFEREEMSGSVVIAPAQRYVIDVRFPSAGRWELVNEVQGINHRMGVFLGERRRIGTVEVSAERVATDLGADFEQLRVHREVVADIDRYRHHFDRPVDHELVLTLEGDALPLPVREAMQWDWIYTHPVEWTGTMTHMNWASDSRAARWMIREPATGRENMQIDWRFRVGDVVKIRVHNDRSATHVMQHPLHIHGQRFLVLSQDGVATDNLAWKDTALLPAGSTTDILLELSNPGRWMVHCHIAEHLEAGMKFVFEVEPAR</sequence>
<dbReference type="Gene3D" id="2.60.40.420">
    <property type="entry name" value="Cupredoxins - blue copper proteins"/>
    <property type="match status" value="3"/>
</dbReference>
<feature type="signal peptide" evidence="5">
    <location>
        <begin position="1"/>
        <end position="22"/>
    </location>
</feature>
<evidence type="ECO:0000259" key="7">
    <source>
        <dbReference type="Pfam" id="PF07732"/>
    </source>
</evidence>
<dbReference type="PANTHER" id="PTHR11709:SF394">
    <property type="entry name" value="FI03373P-RELATED"/>
    <property type="match status" value="1"/>
</dbReference>
<organism evidence="8 9">
    <name type="scientific">Gaopeijia maritima</name>
    <dbReference type="NCBI Taxonomy" id="3119007"/>
    <lineage>
        <taxon>Bacteria</taxon>
        <taxon>Pseudomonadati</taxon>
        <taxon>Gemmatimonadota</taxon>
        <taxon>Longimicrobiia</taxon>
        <taxon>Gaopeijiales</taxon>
        <taxon>Gaopeijiaceae</taxon>
        <taxon>Gaopeijia</taxon>
    </lineage>
</organism>
<dbReference type="CDD" id="cd04207">
    <property type="entry name" value="CuRO_3_LCC_like"/>
    <property type="match status" value="1"/>
</dbReference>
<keyword evidence="9" id="KW-1185">Reference proteome</keyword>
<evidence type="ECO:0000259" key="6">
    <source>
        <dbReference type="Pfam" id="PF07731"/>
    </source>
</evidence>
<dbReference type="InterPro" id="IPR045087">
    <property type="entry name" value="Cu-oxidase_fam"/>
</dbReference>
<feature type="compositionally biased region" description="Pro residues" evidence="4">
    <location>
        <begin position="31"/>
        <end position="46"/>
    </location>
</feature>
<dbReference type="PANTHER" id="PTHR11709">
    <property type="entry name" value="MULTI-COPPER OXIDASE"/>
    <property type="match status" value="1"/>
</dbReference>
<dbReference type="Pfam" id="PF07732">
    <property type="entry name" value="Cu-oxidase_3"/>
    <property type="match status" value="1"/>
</dbReference>
<dbReference type="InterPro" id="IPR011706">
    <property type="entry name" value="Cu-oxidase_C"/>
</dbReference>
<dbReference type="Proteomes" id="UP001484239">
    <property type="component" value="Unassembled WGS sequence"/>
</dbReference>
<reference evidence="8 9" key="1">
    <citation type="submission" date="2024-02" db="EMBL/GenBank/DDBJ databases">
        <title>A novel Gemmatimonadota bacterium.</title>
        <authorList>
            <person name="Du Z.-J."/>
            <person name="Ye Y.-Q."/>
        </authorList>
    </citation>
    <scope>NUCLEOTIDE SEQUENCE [LARGE SCALE GENOMIC DNA]</scope>
    <source>
        <strain evidence="8 9">DH-20</strain>
    </source>
</reference>